<evidence type="ECO:0000256" key="1">
    <source>
        <dbReference type="ARBA" id="ARBA00023125"/>
    </source>
</evidence>
<protein>
    <recommendedName>
        <fullName evidence="3">Core-binding (CB) domain-containing protein</fullName>
    </recommendedName>
</protein>
<reference evidence="4" key="1">
    <citation type="submission" date="2018-05" db="EMBL/GenBank/DDBJ databases">
        <authorList>
            <person name="Lanie J.A."/>
            <person name="Ng W.-L."/>
            <person name="Kazmierczak K.M."/>
            <person name="Andrzejewski T.M."/>
            <person name="Davidsen T.M."/>
            <person name="Wayne K.J."/>
            <person name="Tettelin H."/>
            <person name="Glass J.I."/>
            <person name="Rusch D."/>
            <person name="Podicherti R."/>
            <person name="Tsui H.-C.T."/>
            <person name="Winkler M.E."/>
        </authorList>
    </citation>
    <scope>NUCLEOTIDE SEQUENCE</scope>
</reference>
<feature type="non-terminal residue" evidence="4">
    <location>
        <position position="209"/>
    </location>
</feature>
<dbReference type="AlphaFoldDB" id="A0A382YIE0"/>
<accession>A0A382YIE0</accession>
<evidence type="ECO:0000313" key="4">
    <source>
        <dbReference type="EMBL" id="SVD82268.1"/>
    </source>
</evidence>
<organism evidence="4">
    <name type="scientific">marine metagenome</name>
    <dbReference type="NCBI Taxonomy" id="408172"/>
    <lineage>
        <taxon>unclassified sequences</taxon>
        <taxon>metagenomes</taxon>
        <taxon>ecological metagenomes</taxon>
    </lineage>
</organism>
<keyword evidence="1" id="KW-0238">DNA-binding</keyword>
<feature type="domain" description="Core-binding (CB)" evidence="3">
    <location>
        <begin position="76"/>
        <end position="164"/>
    </location>
</feature>
<sequence length="209" mass="23263">MASLTRKPNSPYWYCCFTTPDGSRTKRSTKQTNRREAMAVCQEVERAASQSRKSLLTEAQARKVVADIVEYSTGEPMQFYTAAEWLRHWAKGKSEAKSKGTAVRYNGVIEDYIKFLGKRSALNLSHLTVKDVHSYRTKLKKSGLAPNTCNFAVKAISNALNAALKQGLITTNPATAIESLPNEQSEKTPFTKQQIKKLSSVASPDWKLA</sequence>
<dbReference type="SUPFAM" id="SSF56349">
    <property type="entry name" value="DNA breaking-rejoining enzymes"/>
    <property type="match status" value="1"/>
</dbReference>
<dbReference type="InterPro" id="IPR025269">
    <property type="entry name" value="SAM-like_dom"/>
</dbReference>
<gene>
    <name evidence="4" type="ORF">METZ01_LOCUS435122</name>
</gene>
<dbReference type="Pfam" id="PF13102">
    <property type="entry name" value="Phage_int_SAM_5"/>
    <property type="match status" value="1"/>
</dbReference>
<evidence type="ECO:0000259" key="3">
    <source>
        <dbReference type="PROSITE" id="PS51900"/>
    </source>
</evidence>
<dbReference type="PROSITE" id="PS51900">
    <property type="entry name" value="CB"/>
    <property type="match status" value="1"/>
</dbReference>
<dbReference type="InterPro" id="IPR044068">
    <property type="entry name" value="CB"/>
</dbReference>
<evidence type="ECO:0000256" key="2">
    <source>
        <dbReference type="SAM" id="MobiDB-lite"/>
    </source>
</evidence>
<dbReference type="InterPro" id="IPR010998">
    <property type="entry name" value="Integrase_recombinase_N"/>
</dbReference>
<feature type="compositionally biased region" description="Polar residues" evidence="2">
    <location>
        <begin position="181"/>
        <end position="202"/>
    </location>
</feature>
<name>A0A382YIE0_9ZZZZ</name>
<dbReference type="Gene3D" id="1.10.150.130">
    <property type="match status" value="1"/>
</dbReference>
<proteinExistence type="predicted"/>
<feature type="region of interest" description="Disordered" evidence="2">
    <location>
        <begin position="179"/>
        <end position="209"/>
    </location>
</feature>
<dbReference type="EMBL" id="UINC01175580">
    <property type="protein sequence ID" value="SVD82268.1"/>
    <property type="molecule type" value="Genomic_DNA"/>
</dbReference>
<dbReference type="InterPro" id="IPR011010">
    <property type="entry name" value="DNA_brk_join_enz"/>
</dbReference>
<dbReference type="GO" id="GO:0003677">
    <property type="term" value="F:DNA binding"/>
    <property type="evidence" value="ECO:0007669"/>
    <property type="project" value="UniProtKB-KW"/>
</dbReference>